<gene>
    <name evidence="2" type="ORF">CLEI1391_LOCUS1394</name>
</gene>
<dbReference type="EMBL" id="HBFB01002677">
    <property type="protein sequence ID" value="CAD8665438.1"/>
    <property type="molecule type" value="Transcribed_RNA"/>
</dbReference>
<dbReference type="InterPro" id="IPR032727">
    <property type="entry name" value="CLAMP"/>
</dbReference>
<accession>A0A7S0R2Q0</accession>
<dbReference type="PANTHER" id="PTHR28457:SF4">
    <property type="entry name" value="CRAL-TRIO DOMAIN-CONTAINING PROTEIN"/>
    <property type="match status" value="1"/>
</dbReference>
<feature type="region of interest" description="Disordered" evidence="1">
    <location>
        <begin position="194"/>
        <end position="227"/>
    </location>
</feature>
<evidence type="ECO:0000313" key="2">
    <source>
        <dbReference type="EMBL" id="CAD8665438.1"/>
    </source>
</evidence>
<feature type="compositionally biased region" description="Basic and acidic residues" evidence="1">
    <location>
        <begin position="204"/>
        <end position="227"/>
    </location>
</feature>
<dbReference type="Pfam" id="PF14769">
    <property type="entry name" value="CLAMP"/>
    <property type="match status" value="1"/>
</dbReference>
<dbReference type="PANTHER" id="PTHR28457">
    <property type="entry name" value="COILED-COIL DOMAIN-CONTAINING PROTEIN 189"/>
    <property type="match status" value="1"/>
</dbReference>
<evidence type="ECO:0000256" key="1">
    <source>
        <dbReference type="SAM" id="MobiDB-lite"/>
    </source>
</evidence>
<proteinExistence type="predicted"/>
<sequence length="279" mass="29850">MGVIGPLPELTQEQIAKFYETQDPDGAASVLAEALQLPDYASDARSAIRLDYTTYALQYARDVGFGPLRTAALLGVANNLLYATTSGCSYAEAEATFKSAMLGLTSPKPGADSGQLSPDQVAGVARFFARTFFRHFRLYARVFSSEQELTEGGAALLVETARVQPFDAAQSEEEWQAEAEQARLAAEAAAREEEEARAAAAAAAEREEAERAAAEAEAARRAELERKPATLEEAVAQMVAVRVEAEKAALADEYAAREEVLARRISDLEVGGGGAPKKK</sequence>
<organism evidence="2">
    <name type="scientific">Chlamydomonas leiostraca</name>
    <dbReference type="NCBI Taxonomy" id="1034604"/>
    <lineage>
        <taxon>Eukaryota</taxon>
        <taxon>Viridiplantae</taxon>
        <taxon>Chlorophyta</taxon>
        <taxon>core chlorophytes</taxon>
        <taxon>Chlorophyceae</taxon>
        <taxon>CS clade</taxon>
        <taxon>Chlamydomonadales</taxon>
        <taxon>Chlamydomonadaceae</taxon>
        <taxon>Chlamydomonas</taxon>
    </lineage>
</organism>
<name>A0A7S0R2Q0_9CHLO</name>
<protein>
    <submittedName>
        <fullName evidence="2">Uncharacterized protein</fullName>
    </submittedName>
</protein>
<dbReference type="AlphaFoldDB" id="A0A7S0R2Q0"/>
<reference evidence="2" key="1">
    <citation type="submission" date="2021-01" db="EMBL/GenBank/DDBJ databases">
        <authorList>
            <person name="Corre E."/>
            <person name="Pelletier E."/>
            <person name="Niang G."/>
            <person name="Scheremetjew M."/>
            <person name="Finn R."/>
            <person name="Kale V."/>
            <person name="Holt S."/>
            <person name="Cochrane G."/>
            <person name="Meng A."/>
            <person name="Brown T."/>
            <person name="Cohen L."/>
        </authorList>
    </citation>
    <scope>NUCLEOTIDE SEQUENCE</scope>
    <source>
        <strain evidence="2">SAG 11-49</strain>
    </source>
</reference>